<proteinExistence type="predicted"/>
<dbReference type="AlphaFoldDB" id="A0AAV4RFP2"/>
<keyword evidence="2" id="KW-1185">Reference proteome</keyword>
<protein>
    <submittedName>
        <fullName evidence="1">Uncharacterized protein</fullName>
    </submittedName>
</protein>
<name>A0AAV4RFP2_CAEEX</name>
<comment type="caution">
    <text evidence="1">The sequence shown here is derived from an EMBL/GenBank/DDBJ whole genome shotgun (WGS) entry which is preliminary data.</text>
</comment>
<evidence type="ECO:0000313" key="2">
    <source>
        <dbReference type="Proteomes" id="UP001054945"/>
    </source>
</evidence>
<gene>
    <name evidence="1" type="ORF">CEXT_634221</name>
</gene>
<evidence type="ECO:0000313" key="1">
    <source>
        <dbReference type="EMBL" id="GIY20137.1"/>
    </source>
</evidence>
<accession>A0AAV4RFP2</accession>
<sequence>MRPLYNKCVGSDTSRAGCGRSVRRTHSLESPGVICSSVGQLRCSHRFIYLPLYLVFITLHLPKPEPVWLSRQNEELISVKMILTHSVKKTRDFSSNADDAAGLSLICAAIVPSEFDVTRTPKFWGSRSSWDCLRFAFARPCFHHYQPKSR</sequence>
<organism evidence="1 2">
    <name type="scientific">Caerostris extrusa</name>
    <name type="common">Bark spider</name>
    <name type="synonym">Caerostris bankana</name>
    <dbReference type="NCBI Taxonomy" id="172846"/>
    <lineage>
        <taxon>Eukaryota</taxon>
        <taxon>Metazoa</taxon>
        <taxon>Ecdysozoa</taxon>
        <taxon>Arthropoda</taxon>
        <taxon>Chelicerata</taxon>
        <taxon>Arachnida</taxon>
        <taxon>Araneae</taxon>
        <taxon>Araneomorphae</taxon>
        <taxon>Entelegynae</taxon>
        <taxon>Araneoidea</taxon>
        <taxon>Araneidae</taxon>
        <taxon>Caerostris</taxon>
    </lineage>
</organism>
<dbReference type="EMBL" id="BPLR01007840">
    <property type="protein sequence ID" value="GIY20137.1"/>
    <property type="molecule type" value="Genomic_DNA"/>
</dbReference>
<dbReference type="Proteomes" id="UP001054945">
    <property type="component" value="Unassembled WGS sequence"/>
</dbReference>
<reference evidence="1 2" key="1">
    <citation type="submission" date="2021-06" db="EMBL/GenBank/DDBJ databases">
        <title>Caerostris extrusa draft genome.</title>
        <authorList>
            <person name="Kono N."/>
            <person name="Arakawa K."/>
        </authorList>
    </citation>
    <scope>NUCLEOTIDE SEQUENCE [LARGE SCALE GENOMIC DNA]</scope>
</reference>